<keyword evidence="2" id="KW-1185">Reference proteome</keyword>
<evidence type="ECO:0000313" key="1">
    <source>
        <dbReference type="EMBL" id="NEU96866.1"/>
    </source>
</evidence>
<organism evidence="1 2">
    <name type="scientific">Bradyrhizobium uaiense</name>
    <dbReference type="NCBI Taxonomy" id="2594946"/>
    <lineage>
        <taxon>Bacteria</taxon>
        <taxon>Pseudomonadati</taxon>
        <taxon>Pseudomonadota</taxon>
        <taxon>Alphaproteobacteria</taxon>
        <taxon>Hyphomicrobiales</taxon>
        <taxon>Nitrobacteraceae</taxon>
        <taxon>Bradyrhizobium</taxon>
    </lineage>
</organism>
<dbReference type="AlphaFoldDB" id="A0A6P1BEB8"/>
<comment type="caution">
    <text evidence="1">The sequence shown here is derived from an EMBL/GenBank/DDBJ whole genome shotgun (WGS) entry which is preliminary data.</text>
</comment>
<dbReference type="Proteomes" id="UP000468531">
    <property type="component" value="Unassembled WGS sequence"/>
</dbReference>
<gene>
    <name evidence="1" type="ORF">FNJ47_13695</name>
</gene>
<reference evidence="1 2" key="1">
    <citation type="journal article" date="2020" name="Arch. Microbiol.">
        <title>Bradyrhizobium uaiense sp. nov., a new highly efficient cowpea symbiont.</title>
        <authorList>
            <person name="Cabral Michel D."/>
            <person name="Azarias Guimaraes A."/>
            <person name="Martins da Costa E."/>
            <person name="Soares de Carvalho T."/>
            <person name="Balsanelli E."/>
            <person name="Willems A."/>
            <person name="Maltempi de Souza E."/>
            <person name="de Souza Moreira F.M."/>
        </authorList>
    </citation>
    <scope>NUCLEOTIDE SEQUENCE [LARGE SCALE GENOMIC DNA]</scope>
    <source>
        <strain evidence="1 2">UFLA 03-164</strain>
    </source>
</reference>
<proteinExistence type="predicted"/>
<dbReference type="EMBL" id="VKHP01000044">
    <property type="protein sequence ID" value="NEU96866.1"/>
    <property type="molecule type" value="Genomic_DNA"/>
</dbReference>
<accession>A0A6P1BEB8</accession>
<evidence type="ECO:0000313" key="2">
    <source>
        <dbReference type="Proteomes" id="UP000468531"/>
    </source>
</evidence>
<protein>
    <submittedName>
        <fullName evidence="1">Uncharacterized protein</fullName>
    </submittedName>
</protein>
<sequence>MTTVLVVHQPQMHNLVVAFRSSSGQRRAAASSIRLESISAVSSGSAMVGIPGAIAVAFAPTDFRS</sequence>
<name>A0A6P1BEB8_9BRAD</name>
<dbReference type="RefSeq" id="WP_163153774.1">
    <property type="nucleotide sequence ID" value="NZ_VKHP01000044.1"/>
</dbReference>